<dbReference type="AlphaFoldDB" id="A0A8C3TMJ4"/>
<dbReference type="NCBIfam" id="TIGR02765">
    <property type="entry name" value="crypto_DASH"/>
    <property type="match status" value="1"/>
</dbReference>
<dbReference type="InterPro" id="IPR036155">
    <property type="entry name" value="Crypto/Photolyase_N_sf"/>
</dbReference>
<dbReference type="InterPro" id="IPR014133">
    <property type="entry name" value="Cry_DASH"/>
</dbReference>
<evidence type="ECO:0000256" key="5">
    <source>
        <dbReference type="PIRSR" id="PIRSR602081-1"/>
    </source>
</evidence>
<proteinExistence type="inferred from homology"/>
<evidence type="ECO:0000256" key="1">
    <source>
        <dbReference type="ARBA" id="ARBA00005862"/>
    </source>
</evidence>
<keyword evidence="3 5" id="KW-0274">FAD</keyword>
<dbReference type="Pfam" id="PF00875">
    <property type="entry name" value="DNA_photolyase"/>
    <property type="match status" value="1"/>
</dbReference>
<evidence type="ECO:0000256" key="6">
    <source>
        <dbReference type="PIRSR" id="PIRSR602081-2"/>
    </source>
</evidence>
<feature type="region of interest" description="Disordered" evidence="8">
    <location>
        <begin position="1"/>
        <end position="42"/>
    </location>
</feature>
<feature type="binding site" evidence="5">
    <location>
        <position position="311"/>
    </location>
    <ligand>
        <name>FAD</name>
        <dbReference type="ChEBI" id="CHEBI:57692"/>
    </ligand>
</feature>
<keyword evidence="2 5" id="KW-0285">Flavoprotein</keyword>
<evidence type="ECO:0000256" key="3">
    <source>
        <dbReference type="ARBA" id="ARBA00022827"/>
    </source>
</evidence>
<accession>A0A8C3TMJ4</accession>
<dbReference type="PANTHER" id="PTHR11455">
    <property type="entry name" value="CRYPTOCHROME"/>
    <property type="match status" value="1"/>
</dbReference>
<sequence length="589" mass="66738">MRSRTAPPLQGGMRGRARGDRAAPGEVAEARRGTMPGTMPGTVSGPAGTAICLLRCDLRAHDHQVRERRGSGDSPGIVPSPCPELAPPALCSQVLHWAQHNAAFVIPLYCFDPRHYLRTHCYGWPKTGPHRLRFLLESVKDLRETLKRKGSTLVVRKGKPEDVVRDLITQLGSVTAVVFHEEATQEELDVEKGLCQVCRQHGVKMQTFWGSTLYHRDDLPFRPIDRLPDVYTHFRKALESGAKVRPTLKMPDQLKPLPPGLEEGTVPTMEDFGQKDPVTDPRTAFPCSGGETQALMRLQYYFWDTNLVASYKETRNGLVGMDYSTKFAPWLALGCISPRYIYEQIQKYERERTANQSTYWVLFELLWRDYFRFVALKYGTRIFSLKGLQSKEIPWKKDLQLFECWKEGRTGVPFVDANMRELSATGFMSNRGRQNVASFLTKDLGLDWRMGAEWFEYLLVDYDVCSNYGNWLYSAGIGNDPRDSRRFNMVKQGLDYDGNGDYVRLWVPELQGIQGADIHTPWALSSAALCQAGVTLGETYPQPVVTAPEWSRHIPQSPGGSPHPRGRRGPAQHKDRGIDFYFSRKKDAC</sequence>
<evidence type="ECO:0000256" key="8">
    <source>
        <dbReference type="SAM" id="MobiDB-lite"/>
    </source>
</evidence>
<dbReference type="InterPro" id="IPR002081">
    <property type="entry name" value="Cryptochrome/DNA_photolyase_1"/>
</dbReference>
<feature type="region of interest" description="Disordered" evidence="8">
    <location>
        <begin position="547"/>
        <end position="577"/>
    </location>
</feature>
<comment type="function">
    <text evidence="7">May have a photoreceptor function.</text>
</comment>
<dbReference type="PROSITE" id="PS51645">
    <property type="entry name" value="PHR_CRY_ALPHA_BETA"/>
    <property type="match status" value="1"/>
</dbReference>
<comment type="cofactor">
    <cofactor evidence="7">
        <name>(6R)-5,10-methylene-5,6,7,8-tetrahydrofolate</name>
        <dbReference type="ChEBI" id="CHEBI:15636"/>
    </cofactor>
    <text evidence="7">Binds 1 5,10-methenyltetrahydrofolate (MTHF) per subunit.</text>
</comment>
<feature type="domain" description="Photolyase/cryptochrome alpha/beta" evidence="9">
    <location>
        <begin position="48"/>
        <end position="213"/>
    </location>
</feature>
<keyword evidence="11" id="KW-1185">Reference proteome</keyword>
<dbReference type="InterPro" id="IPR005101">
    <property type="entry name" value="Cryptochr/Photolyase_FAD-bd"/>
</dbReference>
<protein>
    <recommendedName>
        <fullName evidence="7">Cryptochrome DASH</fullName>
    </recommendedName>
</protein>
<evidence type="ECO:0000313" key="10">
    <source>
        <dbReference type="Ensembl" id="ENSCUSP00005000891.1"/>
    </source>
</evidence>
<dbReference type="GO" id="GO:0071949">
    <property type="term" value="F:FAD binding"/>
    <property type="evidence" value="ECO:0007669"/>
    <property type="project" value="TreeGrafter"/>
</dbReference>
<organism evidence="10 11">
    <name type="scientific">Catharus ustulatus</name>
    <name type="common">Russet-backed thrush</name>
    <name type="synonym">Hylocichla ustulatus</name>
    <dbReference type="NCBI Taxonomy" id="91951"/>
    <lineage>
        <taxon>Eukaryota</taxon>
        <taxon>Metazoa</taxon>
        <taxon>Chordata</taxon>
        <taxon>Craniata</taxon>
        <taxon>Vertebrata</taxon>
        <taxon>Euteleostomi</taxon>
        <taxon>Archelosauria</taxon>
        <taxon>Archosauria</taxon>
        <taxon>Dinosauria</taxon>
        <taxon>Saurischia</taxon>
        <taxon>Theropoda</taxon>
        <taxon>Coelurosauria</taxon>
        <taxon>Aves</taxon>
        <taxon>Neognathae</taxon>
        <taxon>Neoaves</taxon>
        <taxon>Telluraves</taxon>
        <taxon>Australaves</taxon>
        <taxon>Passeriformes</taxon>
        <taxon>Turdidae</taxon>
        <taxon>Catharus</taxon>
    </lineage>
</organism>
<reference evidence="10" key="1">
    <citation type="submission" date="2020-10" db="EMBL/GenBank/DDBJ databases">
        <title>Catharus ustulatus (Swainson's thrush) genome, bCatUst1, primary haplotype v2.</title>
        <authorList>
            <person name="Delmore K."/>
            <person name="Vafadar M."/>
            <person name="Formenti G."/>
            <person name="Chow W."/>
            <person name="Pelan S."/>
            <person name="Howe K."/>
            <person name="Rhie A."/>
            <person name="Mountcastle J."/>
            <person name="Haase B."/>
            <person name="Fedrigo O."/>
            <person name="Jarvis E.D."/>
        </authorList>
    </citation>
    <scope>NUCLEOTIDE SEQUENCE [LARGE SCALE GENOMIC DNA]</scope>
</reference>
<dbReference type="PANTHER" id="PTHR11455:SF22">
    <property type="entry name" value="CRYPTOCHROME DASH"/>
    <property type="match status" value="1"/>
</dbReference>
<feature type="binding site" evidence="5">
    <location>
        <begin position="461"/>
        <end position="463"/>
    </location>
    <ligand>
        <name>FAD</name>
        <dbReference type="ChEBI" id="CHEBI:57692"/>
    </ligand>
</feature>
<dbReference type="SUPFAM" id="SSF52425">
    <property type="entry name" value="Cryptochrome/photolyase, N-terminal domain"/>
    <property type="match status" value="1"/>
</dbReference>
<evidence type="ECO:0000256" key="2">
    <source>
        <dbReference type="ARBA" id="ARBA00022630"/>
    </source>
</evidence>
<evidence type="ECO:0000313" key="11">
    <source>
        <dbReference type="Proteomes" id="UP000694563"/>
    </source>
</evidence>
<dbReference type="Ensembl" id="ENSCUST00005000938.1">
    <property type="protein sequence ID" value="ENSCUSP00005000891.1"/>
    <property type="gene ID" value="ENSCUSG00005000623.1"/>
</dbReference>
<dbReference type="GO" id="GO:0000719">
    <property type="term" value="P:photoreactive repair"/>
    <property type="evidence" value="ECO:0007669"/>
    <property type="project" value="TreeGrafter"/>
</dbReference>
<reference evidence="10" key="3">
    <citation type="submission" date="2025-09" db="UniProtKB">
        <authorList>
            <consortium name="Ensembl"/>
        </authorList>
    </citation>
    <scope>IDENTIFICATION</scope>
</reference>
<dbReference type="InterPro" id="IPR036134">
    <property type="entry name" value="Crypto/Photolyase_FAD-like_sf"/>
</dbReference>
<comment type="similarity">
    <text evidence="1 7">Belongs to the DNA photolyase class-1 family.</text>
</comment>
<comment type="cofactor">
    <cofactor evidence="5 7">
        <name>FAD</name>
        <dbReference type="ChEBI" id="CHEBI:57692"/>
    </cofactor>
    <text evidence="5 7">Binds 1 FAD per subunit.</text>
</comment>
<keyword evidence="4 7" id="KW-0157">Chromophore</keyword>
<dbReference type="GO" id="GO:0003684">
    <property type="term" value="F:damaged DNA binding"/>
    <property type="evidence" value="ECO:0007669"/>
    <property type="project" value="TreeGrafter"/>
</dbReference>
<dbReference type="InterPro" id="IPR014729">
    <property type="entry name" value="Rossmann-like_a/b/a_fold"/>
</dbReference>
<dbReference type="PRINTS" id="PR00147">
    <property type="entry name" value="DNAPHOTLYASE"/>
</dbReference>
<dbReference type="InterPro" id="IPR006050">
    <property type="entry name" value="DNA_photolyase_N"/>
</dbReference>
<name>A0A8C3TMJ4_CATUS</name>
<evidence type="ECO:0000256" key="7">
    <source>
        <dbReference type="RuleBase" id="RU367151"/>
    </source>
</evidence>
<dbReference type="Proteomes" id="UP000694563">
    <property type="component" value="Chromosome 1"/>
</dbReference>
<reference evidence="10" key="2">
    <citation type="submission" date="2025-08" db="UniProtKB">
        <authorList>
            <consortium name="Ensembl"/>
        </authorList>
    </citation>
    <scope>IDENTIFICATION</scope>
</reference>
<feature type="site" description="Electron transfer via tryptophanyl radical" evidence="6">
    <location>
        <position position="471"/>
    </location>
</feature>
<dbReference type="GO" id="GO:0003904">
    <property type="term" value="F:deoxyribodipyrimidine photo-lyase activity"/>
    <property type="evidence" value="ECO:0007669"/>
    <property type="project" value="TreeGrafter"/>
</dbReference>
<feature type="compositionally biased region" description="Basic and acidic residues" evidence="8">
    <location>
        <begin position="17"/>
        <end position="32"/>
    </location>
</feature>
<feature type="site" description="Electron transfer via tryptophanyl radical" evidence="6">
    <location>
        <position position="395"/>
    </location>
</feature>
<evidence type="ECO:0000256" key="4">
    <source>
        <dbReference type="ARBA" id="ARBA00022991"/>
    </source>
</evidence>
<evidence type="ECO:0000259" key="9">
    <source>
        <dbReference type="PROSITE" id="PS51645"/>
    </source>
</evidence>
<dbReference type="Pfam" id="PF03441">
    <property type="entry name" value="FAD_binding_7"/>
    <property type="match status" value="1"/>
</dbReference>
<dbReference type="Gene3D" id="1.25.40.80">
    <property type="match status" value="1"/>
</dbReference>
<gene>
    <name evidence="10" type="primary">LOC117005342</name>
</gene>
<dbReference type="Gene3D" id="3.40.50.620">
    <property type="entry name" value="HUPs"/>
    <property type="match status" value="1"/>
</dbReference>
<feature type="site" description="Electron transfer via tryptophanyl radical" evidence="6">
    <location>
        <position position="448"/>
    </location>
</feature>
<dbReference type="Gene3D" id="1.10.579.10">
    <property type="entry name" value="DNA Cyclobutane Dipyrimidine Photolyase, subunit A, domain 3"/>
    <property type="match status" value="1"/>
</dbReference>
<dbReference type="SUPFAM" id="SSF48173">
    <property type="entry name" value="Cryptochrome/photolyase FAD-binding domain"/>
    <property type="match status" value="1"/>
</dbReference>